<dbReference type="SUPFAM" id="SSF53720">
    <property type="entry name" value="ALDH-like"/>
    <property type="match status" value="1"/>
</dbReference>
<accession>A0A2S8BPS6</accession>
<dbReference type="Gene3D" id="3.40.605.10">
    <property type="entry name" value="Aldehyde Dehydrogenase, Chain A, domain 1"/>
    <property type="match status" value="1"/>
</dbReference>
<dbReference type="PANTHER" id="PTHR42862:SF1">
    <property type="entry name" value="DELTA-1-PYRROLINE-5-CARBOXYLATE DEHYDROGENASE 2, ISOFORM A-RELATED"/>
    <property type="match status" value="1"/>
</dbReference>
<sequence>MGDELLDAAAELRYGDVSDLSNYGGALIDARAFAKNVAAIERAKSAARITVAVGGEYDDSEGYFVRPTVLLSDDPTDEAFGCEYFGPILAVYVYPDDAYEQILDLVDTGSRYALTGAVVADDRAAVQTAQDRLRFAAGNFYINDKPTGAVVGQQPFGGSRGSGTNDKAGSALNLLRWTSARAIKETFAPPTEHNYPHMAAP</sequence>
<dbReference type="InterPro" id="IPR015590">
    <property type="entry name" value="Aldehyde_DH_dom"/>
</dbReference>
<feature type="domain" description="Aldehyde dehydrogenase" evidence="3">
    <location>
        <begin position="4"/>
        <end position="178"/>
    </location>
</feature>
<dbReference type="InterPro" id="IPR016162">
    <property type="entry name" value="Ald_DH_N"/>
</dbReference>
<reference evidence="4 5" key="1">
    <citation type="journal article" date="2017" name="Int. J. Syst. Evol. Microbiol.">
        <title>Mycobacterium talmoniae sp. nov., a slowly growing mycobacterium isolated from human respiratory samples.</title>
        <authorList>
            <person name="Davidson R.M."/>
            <person name="DeGroote M.A."/>
            <person name="Marola J.L."/>
            <person name="Buss S."/>
            <person name="Jones V."/>
            <person name="McNeil M.R."/>
            <person name="Freifeld A.G."/>
            <person name="Elaine Epperson L."/>
            <person name="Hasan N.A."/>
            <person name="Jackson M."/>
            <person name="Iwen P.C."/>
            <person name="Salfinger M."/>
            <person name="Strong M."/>
        </authorList>
    </citation>
    <scope>NUCLEOTIDE SEQUENCE [LARGE SCALE GENOMIC DNA]</scope>
    <source>
        <strain evidence="4 5">ATCC BAA-2683</strain>
    </source>
</reference>
<dbReference type="Pfam" id="PF00171">
    <property type="entry name" value="Aldedh"/>
    <property type="match status" value="1"/>
</dbReference>
<dbReference type="InterPro" id="IPR016163">
    <property type="entry name" value="Ald_DH_C"/>
</dbReference>
<comment type="caution">
    <text evidence="4">The sequence shown here is derived from an EMBL/GenBank/DDBJ whole genome shotgun (WGS) entry which is preliminary data.</text>
</comment>
<dbReference type="AlphaFoldDB" id="A0A2S8BPS6"/>
<dbReference type="Proteomes" id="UP000238296">
    <property type="component" value="Unassembled WGS sequence"/>
</dbReference>
<evidence type="ECO:0000313" key="4">
    <source>
        <dbReference type="EMBL" id="PQM48652.1"/>
    </source>
</evidence>
<dbReference type="InterPro" id="IPR050485">
    <property type="entry name" value="Proline_metab_enzyme"/>
</dbReference>
<evidence type="ECO:0000313" key="5">
    <source>
        <dbReference type="Proteomes" id="UP000238296"/>
    </source>
</evidence>
<evidence type="ECO:0000256" key="2">
    <source>
        <dbReference type="ARBA" id="ARBA00023027"/>
    </source>
</evidence>
<dbReference type="PANTHER" id="PTHR42862">
    <property type="entry name" value="DELTA-1-PYRROLINE-5-CARBOXYLATE DEHYDROGENASE 1, ISOFORM A-RELATED"/>
    <property type="match status" value="1"/>
</dbReference>
<dbReference type="GO" id="GO:0009898">
    <property type="term" value="C:cytoplasmic side of plasma membrane"/>
    <property type="evidence" value="ECO:0007669"/>
    <property type="project" value="TreeGrafter"/>
</dbReference>
<evidence type="ECO:0000256" key="1">
    <source>
        <dbReference type="ARBA" id="ARBA00023002"/>
    </source>
</evidence>
<name>A0A2S8BPS6_9MYCO</name>
<protein>
    <submittedName>
        <fullName evidence="4">1-pyrroline-5-carboxylate dehydrogenase 1</fullName>
        <ecNumber evidence="4">1.2.1.88</ecNumber>
    </submittedName>
</protein>
<evidence type="ECO:0000259" key="3">
    <source>
        <dbReference type="Pfam" id="PF00171"/>
    </source>
</evidence>
<dbReference type="Gene3D" id="3.40.309.10">
    <property type="entry name" value="Aldehyde Dehydrogenase, Chain A, domain 2"/>
    <property type="match status" value="1"/>
</dbReference>
<dbReference type="EMBL" id="PPEA01000153">
    <property type="protein sequence ID" value="PQM48652.1"/>
    <property type="molecule type" value="Genomic_DNA"/>
</dbReference>
<keyword evidence="1 4" id="KW-0560">Oxidoreductase</keyword>
<dbReference type="InterPro" id="IPR016161">
    <property type="entry name" value="Ald_DH/histidinol_DH"/>
</dbReference>
<dbReference type="GO" id="GO:0003842">
    <property type="term" value="F:L-glutamate gamma-semialdehyde dehydrogenase activity"/>
    <property type="evidence" value="ECO:0007669"/>
    <property type="project" value="UniProtKB-EC"/>
</dbReference>
<dbReference type="EC" id="1.2.1.88" evidence="4"/>
<organism evidence="4 5">
    <name type="scientific">Mycobacterium talmoniae</name>
    <dbReference type="NCBI Taxonomy" id="1858794"/>
    <lineage>
        <taxon>Bacteria</taxon>
        <taxon>Bacillati</taxon>
        <taxon>Actinomycetota</taxon>
        <taxon>Actinomycetes</taxon>
        <taxon>Mycobacteriales</taxon>
        <taxon>Mycobacteriaceae</taxon>
        <taxon>Mycobacterium</taxon>
    </lineage>
</organism>
<dbReference type="GO" id="GO:0010133">
    <property type="term" value="P:L-proline catabolic process to L-glutamate"/>
    <property type="evidence" value="ECO:0007669"/>
    <property type="project" value="TreeGrafter"/>
</dbReference>
<gene>
    <name evidence="4" type="primary">rocA1_2</name>
    <name evidence="4" type="ORF">C1Y40_01134</name>
</gene>
<keyword evidence="2" id="KW-0520">NAD</keyword>
<proteinExistence type="predicted"/>